<dbReference type="SUPFAM" id="SSF51261">
    <property type="entry name" value="Duplicated hybrid motif"/>
    <property type="match status" value="1"/>
</dbReference>
<evidence type="ECO:0000259" key="3">
    <source>
        <dbReference type="Pfam" id="PF01551"/>
    </source>
</evidence>
<dbReference type="Pfam" id="PF01551">
    <property type="entry name" value="Peptidase_M23"/>
    <property type="match status" value="1"/>
</dbReference>
<evidence type="ECO:0000256" key="1">
    <source>
        <dbReference type="ARBA" id="ARBA00022729"/>
    </source>
</evidence>
<evidence type="ECO:0000313" key="7">
    <source>
        <dbReference type="Proteomes" id="UP000031980"/>
    </source>
</evidence>
<evidence type="ECO:0000313" key="4">
    <source>
        <dbReference type="EMBL" id="KIO44511.1"/>
    </source>
</evidence>
<dbReference type="Proteomes" id="UP000031937">
    <property type="component" value="Unassembled WGS sequence"/>
</dbReference>
<dbReference type="PANTHER" id="PTHR21666:SF289">
    <property type="entry name" value="L-ALA--D-GLU ENDOPEPTIDASE"/>
    <property type="match status" value="1"/>
</dbReference>
<reference evidence="4 7" key="1">
    <citation type="submission" date="2014-07" db="EMBL/GenBank/DDBJ databases">
        <title>Porphyromonadaceae bacterium OUH 308042 = ATCC BAA-2681 = DSM 28342 draft genome.</title>
        <authorList>
            <person name="Sydenham T.V."/>
            <person name="Hasman H."/>
            <person name="Justensen U.S."/>
        </authorList>
    </citation>
    <scope>NUCLEOTIDE SEQUENCE [LARGE SCALE GENOMIC DNA]</scope>
    <source>
        <strain evidence="4 7">OUH 308042</strain>
    </source>
</reference>
<dbReference type="Gene3D" id="2.70.70.10">
    <property type="entry name" value="Glucose Permease (Domain IIA)"/>
    <property type="match status" value="1"/>
</dbReference>
<dbReference type="InterPro" id="IPR011055">
    <property type="entry name" value="Dup_hybrid_motif"/>
</dbReference>
<dbReference type="AlphaFoldDB" id="A0A0C3RDU3"/>
<dbReference type="InterPro" id="IPR050570">
    <property type="entry name" value="Cell_wall_metabolism_enzyme"/>
</dbReference>
<name>A0A0C3RDU3_9PORP</name>
<gene>
    <name evidence="4" type="ORF">BA92_09975</name>
    <name evidence="5" type="ORF">IE90_07350</name>
</gene>
<accession>A0A0C3RDU3</accession>
<keyword evidence="7" id="KW-1185">Reference proteome</keyword>
<dbReference type="Proteomes" id="UP000031980">
    <property type="component" value="Unassembled WGS sequence"/>
</dbReference>
<keyword evidence="1" id="KW-0732">Signal</keyword>
<evidence type="ECO:0000313" key="5">
    <source>
        <dbReference type="EMBL" id="KIO45232.1"/>
    </source>
</evidence>
<dbReference type="EMBL" id="JPIT01000018">
    <property type="protein sequence ID" value="KIO45232.1"/>
    <property type="molecule type" value="Genomic_DNA"/>
</dbReference>
<feature type="domain" description="M23ase beta-sheet core" evidence="3">
    <location>
        <begin position="298"/>
        <end position="389"/>
    </location>
</feature>
<dbReference type="RefSeq" id="WP_041503191.1">
    <property type="nucleotide sequence ID" value="NZ_JPIU01000039.1"/>
</dbReference>
<keyword evidence="2" id="KW-0175">Coiled coil</keyword>
<dbReference type="Gene3D" id="6.10.250.3150">
    <property type="match status" value="1"/>
</dbReference>
<evidence type="ECO:0000256" key="2">
    <source>
        <dbReference type="SAM" id="Coils"/>
    </source>
</evidence>
<feature type="coiled-coil region" evidence="2">
    <location>
        <begin position="190"/>
        <end position="224"/>
    </location>
</feature>
<dbReference type="GO" id="GO:0004222">
    <property type="term" value="F:metalloendopeptidase activity"/>
    <property type="evidence" value="ECO:0007669"/>
    <property type="project" value="TreeGrafter"/>
</dbReference>
<feature type="coiled-coil region" evidence="2">
    <location>
        <begin position="17"/>
        <end position="51"/>
    </location>
</feature>
<sequence length="396" mass="45770">MVVVRYILIFLFLHVSAFSFSQSIDEVKKKKEQAEKEISYLNKLLNSTRNNRSTTLQKLTIINQKIVKGKEIIQSLNDEVSYLEKLITDNERIKTHLESNRQKMMDFYAKMVYETWKKKNQSDKLVFIFSSTTLMQAYARYKYFDQVQDYSKRQIELIKAANDSLTTVNNKLNLLVSEKNGKQNLIVAKNAELIREQNQANSYVNELKKKERELDKKLKAEIKKREVLANKLKSLIAAQAKKSGSKNSNYKLTPEEKLISDDFAKNKGKLPWPVEEGFVSEKFGVNVHPLFKQVKLTNDGITVTTSAGADVRSVFTGTVVEIMFIPGYNNVVMIRHGNYLTLYSNIIKVYIRKGDVIKLKQKIGKLASDNESSSTLNFQIWRDKEKLDPQLWLSPW</sequence>
<dbReference type="InterPro" id="IPR016047">
    <property type="entry name" value="M23ase_b-sheet_dom"/>
</dbReference>
<reference evidence="5 6" key="2">
    <citation type="submission" date="2014-07" db="EMBL/GenBank/DDBJ databases">
        <title>Porphyromonadaceae bacterium OUH 334697 = ATCC BAA-2682 = DSM 28341 draft genome.</title>
        <authorList>
            <person name="Sydenham T.V."/>
            <person name="Hasman H."/>
            <person name="Justesen U.S."/>
        </authorList>
    </citation>
    <scope>NUCLEOTIDE SEQUENCE [LARGE SCALE GENOMIC DNA]</scope>
    <source>
        <strain evidence="5 6">OUH 334697</strain>
    </source>
</reference>
<dbReference type="EMBL" id="JPIU01000039">
    <property type="protein sequence ID" value="KIO44511.1"/>
    <property type="molecule type" value="Genomic_DNA"/>
</dbReference>
<protein>
    <submittedName>
        <fullName evidence="4">Peptidase M23</fullName>
    </submittedName>
</protein>
<organism evidence="4 7">
    <name type="scientific">Sanguibacteroides justesenii</name>
    <dbReference type="NCBI Taxonomy" id="1547597"/>
    <lineage>
        <taxon>Bacteria</taxon>
        <taxon>Pseudomonadati</taxon>
        <taxon>Bacteroidota</taxon>
        <taxon>Bacteroidia</taxon>
        <taxon>Bacteroidales</taxon>
        <taxon>Porphyromonadaceae</taxon>
        <taxon>Sanguibacteroides</taxon>
    </lineage>
</organism>
<comment type="caution">
    <text evidence="4">The sequence shown here is derived from an EMBL/GenBank/DDBJ whole genome shotgun (WGS) entry which is preliminary data.</text>
</comment>
<evidence type="ECO:0000313" key="6">
    <source>
        <dbReference type="Proteomes" id="UP000031937"/>
    </source>
</evidence>
<proteinExistence type="predicted"/>
<dbReference type="PANTHER" id="PTHR21666">
    <property type="entry name" value="PEPTIDASE-RELATED"/>
    <property type="match status" value="1"/>
</dbReference>
<dbReference type="CDD" id="cd12797">
    <property type="entry name" value="M23_peptidase"/>
    <property type="match status" value="1"/>
</dbReference>